<sequence>MNSRSIVDRLDALLADSVMHALQGAIQDVFRTLPRAPVPLQPPPGAPSVAAPSVVIPMASVAPSLRLRLSPTAIVQVLEGYNAAGVLLRSEVQREPVFDPDEIHLWLGWAGRTRTLVALFDSYAQLLRSTGVPVPMSFSLQELSSITAHLDFGLTRIHDAPGMLFLSERLRLWCPAYEPLPERMHERSLLLDETIEMFGPDVDRELFQRARHYLGLLRAHSGVQPRCTLVFGEVEECLMRLAGLLFGDWPAEDVESVVEPAPAYEGRRRVDAPRD</sequence>
<dbReference type="HOGENOM" id="CLU_088288_0_0_1"/>
<keyword evidence="2" id="KW-1185">Reference proteome</keyword>
<evidence type="ECO:0000313" key="1">
    <source>
        <dbReference type="EMBL" id="EMD37044.1"/>
    </source>
</evidence>
<protein>
    <submittedName>
        <fullName evidence="1">Uncharacterized protein</fullName>
    </submittedName>
</protein>
<reference evidence="1 2" key="1">
    <citation type="journal article" date="2012" name="Proc. Natl. Acad. Sci. U.S.A.">
        <title>Comparative genomics of Ceriporiopsis subvermispora and Phanerochaete chrysosporium provide insight into selective ligninolysis.</title>
        <authorList>
            <person name="Fernandez-Fueyo E."/>
            <person name="Ruiz-Duenas F.J."/>
            <person name="Ferreira P."/>
            <person name="Floudas D."/>
            <person name="Hibbett D.S."/>
            <person name="Canessa P."/>
            <person name="Larrondo L.F."/>
            <person name="James T.Y."/>
            <person name="Seelenfreund D."/>
            <person name="Lobos S."/>
            <person name="Polanco R."/>
            <person name="Tello M."/>
            <person name="Honda Y."/>
            <person name="Watanabe T."/>
            <person name="Watanabe T."/>
            <person name="Ryu J.S."/>
            <person name="Kubicek C.P."/>
            <person name="Schmoll M."/>
            <person name="Gaskell J."/>
            <person name="Hammel K.E."/>
            <person name="St John F.J."/>
            <person name="Vanden Wymelenberg A."/>
            <person name="Sabat G."/>
            <person name="Splinter BonDurant S."/>
            <person name="Syed K."/>
            <person name="Yadav J.S."/>
            <person name="Doddapaneni H."/>
            <person name="Subramanian V."/>
            <person name="Lavin J.L."/>
            <person name="Oguiza J.A."/>
            <person name="Perez G."/>
            <person name="Pisabarro A.G."/>
            <person name="Ramirez L."/>
            <person name="Santoyo F."/>
            <person name="Master E."/>
            <person name="Coutinho P.M."/>
            <person name="Henrissat B."/>
            <person name="Lombard V."/>
            <person name="Magnuson J.K."/>
            <person name="Kuees U."/>
            <person name="Hori C."/>
            <person name="Igarashi K."/>
            <person name="Samejima M."/>
            <person name="Held B.W."/>
            <person name="Barry K.W."/>
            <person name="LaButti K.M."/>
            <person name="Lapidus A."/>
            <person name="Lindquist E.A."/>
            <person name="Lucas S.M."/>
            <person name="Riley R."/>
            <person name="Salamov A.A."/>
            <person name="Hoffmeister D."/>
            <person name="Schwenk D."/>
            <person name="Hadar Y."/>
            <person name="Yarden O."/>
            <person name="de Vries R.P."/>
            <person name="Wiebenga A."/>
            <person name="Stenlid J."/>
            <person name="Eastwood D."/>
            <person name="Grigoriev I.V."/>
            <person name="Berka R.M."/>
            <person name="Blanchette R.A."/>
            <person name="Kersten P."/>
            <person name="Martinez A.T."/>
            <person name="Vicuna R."/>
            <person name="Cullen D."/>
        </authorList>
    </citation>
    <scope>NUCLEOTIDE SEQUENCE [LARGE SCALE GENOMIC DNA]</scope>
    <source>
        <strain evidence="1 2">B</strain>
    </source>
</reference>
<dbReference type="Proteomes" id="UP000016930">
    <property type="component" value="Unassembled WGS sequence"/>
</dbReference>
<proteinExistence type="predicted"/>
<dbReference type="AlphaFoldDB" id="M2PL64"/>
<name>M2PL64_CERS8</name>
<gene>
    <name evidence="1" type="ORF">CERSUDRAFT_95308</name>
</gene>
<dbReference type="EMBL" id="KB445797">
    <property type="protein sequence ID" value="EMD37044.1"/>
    <property type="molecule type" value="Genomic_DNA"/>
</dbReference>
<organism evidence="1 2">
    <name type="scientific">Ceriporiopsis subvermispora (strain B)</name>
    <name type="common">White-rot fungus</name>
    <name type="synonym">Gelatoporia subvermispora</name>
    <dbReference type="NCBI Taxonomy" id="914234"/>
    <lineage>
        <taxon>Eukaryota</taxon>
        <taxon>Fungi</taxon>
        <taxon>Dikarya</taxon>
        <taxon>Basidiomycota</taxon>
        <taxon>Agaricomycotina</taxon>
        <taxon>Agaricomycetes</taxon>
        <taxon>Polyporales</taxon>
        <taxon>Gelatoporiaceae</taxon>
        <taxon>Gelatoporia</taxon>
    </lineage>
</organism>
<evidence type="ECO:0000313" key="2">
    <source>
        <dbReference type="Proteomes" id="UP000016930"/>
    </source>
</evidence>
<accession>M2PL64</accession>